<dbReference type="EMBL" id="BK015112">
    <property type="protein sequence ID" value="DAD91415.1"/>
    <property type="molecule type" value="Genomic_DNA"/>
</dbReference>
<organism evidence="2">
    <name type="scientific">Siphoviridae sp. ctS3r5</name>
    <dbReference type="NCBI Taxonomy" id="2826341"/>
    <lineage>
        <taxon>Viruses</taxon>
        <taxon>Duplodnaviria</taxon>
        <taxon>Heunggongvirae</taxon>
        <taxon>Uroviricota</taxon>
        <taxon>Caudoviricetes</taxon>
    </lineage>
</organism>
<evidence type="ECO:0000313" key="2">
    <source>
        <dbReference type="EMBL" id="DAD91415.1"/>
    </source>
</evidence>
<feature type="region of interest" description="Disordered" evidence="1">
    <location>
        <begin position="1"/>
        <end position="42"/>
    </location>
</feature>
<evidence type="ECO:0000256" key="1">
    <source>
        <dbReference type="SAM" id="MobiDB-lite"/>
    </source>
</evidence>
<dbReference type="Gene3D" id="1.20.5.320">
    <property type="entry name" value="6-Phosphogluconate Dehydrogenase, domain 3"/>
    <property type="match status" value="1"/>
</dbReference>
<dbReference type="InterPro" id="IPR054500">
    <property type="entry name" value="Phage_fiber_rpt"/>
</dbReference>
<proteinExistence type="predicted"/>
<name>A0A8S5NAJ6_9CAUD</name>
<reference evidence="2" key="1">
    <citation type="journal article" date="2021" name="Proc. Natl. Acad. Sci. U.S.A.">
        <title>A Catalog of Tens of Thousands of Viruses from Human Metagenomes Reveals Hidden Associations with Chronic Diseases.</title>
        <authorList>
            <person name="Tisza M.J."/>
            <person name="Buck C.B."/>
        </authorList>
    </citation>
    <scope>NUCLEOTIDE SEQUENCE</scope>
    <source>
        <strain evidence="2">CtS3r5</strain>
    </source>
</reference>
<dbReference type="Pfam" id="PF22337">
    <property type="entry name" value="Phage_fiber_rpt"/>
    <property type="match status" value="1"/>
</dbReference>
<accession>A0A8S5NAJ6</accession>
<sequence length="239" mass="25932">MATQEIDLGSVQGPKGDPGPKGDQGEQGPEGPQGPPGEVNEDTAIPFTQAQQRANIVSGESFKTILGKIAKFFADLKTVAFTGSYDDLSEKPNLKTVATSGSYSDLSNKPTLGDAASQDVANNLTTNTAGSVLDARQGKALNDKIAQLNSALEIYSTWVVVNFYEDGTNLQYSWGNYQVPSGYCLLNAIIKNESILSGKYLGIVTQRYNQEDRMVSFFLNWRYTGTWAVLVTLAKEKRL</sequence>
<protein>
    <submittedName>
        <fullName evidence="2">Nucleoid-associated protein</fullName>
    </submittedName>
</protein>